<protein>
    <recommendedName>
        <fullName evidence="3">DUF2867 domain-containing protein</fullName>
    </recommendedName>
</protein>
<name>A0A1M5DFB8_STRHI</name>
<reference evidence="1 2" key="1">
    <citation type="submission" date="2016-11" db="EMBL/GenBank/DDBJ databases">
        <authorList>
            <person name="Jaros S."/>
            <person name="Januszkiewicz K."/>
            <person name="Wedrychowicz H."/>
        </authorList>
    </citation>
    <scope>NUCLEOTIDE SEQUENCE [LARGE SCALE GENOMIC DNA]</scope>
    <source>
        <strain evidence="1 2">DSM 44523</strain>
    </source>
</reference>
<organism evidence="1 2">
    <name type="scientific">Streptoalloteichus hindustanus</name>
    <dbReference type="NCBI Taxonomy" id="2017"/>
    <lineage>
        <taxon>Bacteria</taxon>
        <taxon>Bacillati</taxon>
        <taxon>Actinomycetota</taxon>
        <taxon>Actinomycetes</taxon>
        <taxon>Pseudonocardiales</taxon>
        <taxon>Pseudonocardiaceae</taxon>
        <taxon>Streptoalloteichus</taxon>
    </lineage>
</organism>
<dbReference type="OrthoDB" id="3296590at2"/>
<proteinExistence type="predicted"/>
<dbReference type="EMBL" id="FQVN01000004">
    <property type="protein sequence ID" value="SHF65677.1"/>
    <property type="molecule type" value="Genomic_DNA"/>
</dbReference>
<evidence type="ECO:0008006" key="3">
    <source>
        <dbReference type="Google" id="ProtNLM"/>
    </source>
</evidence>
<dbReference type="STRING" id="2017.SAMN05444320_104432"/>
<accession>A0A1M5DFB8</accession>
<keyword evidence="2" id="KW-1185">Reference proteome</keyword>
<evidence type="ECO:0000313" key="1">
    <source>
        <dbReference type="EMBL" id="SHF65677.1"/>
    </source>
</evidence>
<evidence type="ECO:0000313" key="2">
    <source>
        <dbReference type="Proteomes" id="UP000184501"/>
    </source>
</evidence>
<dbReference type="Proteomes" id="UP000184501">
    <property type="component" value="Unassembled WGS sequence"/>
</dbReference>
<gene>
    <name evidence="1" type="ORF">SAMN05444320_104432</name>
</gene>
<sequence>MADSASPAPASDRAREIAVPPALRELSQLPRIDYENAVLADTDLAGDLTAEQWMRAVLDDAPAEYRALLTRGWTSLGLRLAPEPSDQVVLGWTVRHSTPDHVVLAVHSDDGLAAELVIERRQNAVLYASFIHHGSDEARARWAAVEHQHTPAMCQLLDEALGRVAKA</sequence>
<dbReference type="RefSeq" id="WP_073483476.1">
    <property type="nucleotide sequence ID" value="NZ_FQVN01000004.1"/>
</dbReference>
<dbReference type="AlphaFoldDB" id="A0A1M5DFB8"/>